<accession>A0A1I8B767</accession>
<evidence type="ECO:0000313" key="1">
    <source>
        <dbReference type="Proteomes" id="UP000095281"/>
    </source>
</evidence>
<proteinExistence type="predicted"/>
<dbReference type="Proteomes" id="UP000095281">
    <property type="component" value="Unplaced"/>
</dbReference>
<dbReference type="AlphaFoldDB" id="A0A1I8B767"/>
<protein>
    <submittedName>
        <fullName evidence="2">Uncharacterized protein</fullName>
    </submittedName>
</protein>
<reference evidence="2" key="1">
    <citation type="submission" date="2016-11" db="UniProtKB">
        <authorList>
            <consortium name="WormBaseParasite"/>
        </authorList>
    </citation>
    <scope>IDENTIFICATION</scope>
</reference>
<sequence length="302" mass="35360">MSGPTVRIRRQRCFELPLECRRHLKKLVGGAELFTKPNHRIWGDFSSNNDKRVKENKKQNNLTKKLKKENNLLKTTNLPLNYGEEEFLLPLSQDKDILIPAYLLTTIKTTKQTKNNKKKNRTLKSTTSTKPISTKSQFTTKLFTTLKVTTQLPLRDLKSTTKFDKTLQVDFEMLYAEKQILDKNKLKNNNLSLKSPKNLQKIEIFGPPIKGPIPRASTPEDAFILHQPKLFQQNINKDNENILDNNKLKAPKIPPWWTWKKMAVQNEKKNNLEDFTNKCCQWALDGLCDRSWQRIRELWLFI</sequence>
<keyword evidence="1" id="KW-1185">Reference proteome</keyword>
<evidence type="ECO:0000313" key="2">
    <source>
        <dbReference type="WBParaSite" id="MhA1_Contig1529.frz3.gene11"/>
    </source>
</evidence>
<organism evidence="1 2">
    <name type="scientific">Meloidogyne hapla</name>
    <name type="common">Root-knot nematode worm</name>
    <dbReference type="NCBI Taxonomy" id="6305"/>
    <lineage>
        <taxon>Eukaryota</taxon>
        <taxon>Metazoa</taxon>
        <taxon>Ecdysozoa</taxon>
        <taxon>Nematoda</taxon>
        <taxon>Chromadorea</taxon>
        <taxon>Rhabditida</taxon>
        <taxon>Tylenchina</taxon>
        <taxon>Tylenchomorpha</taxon>
        <taxon>Tylenchoidea</taxon>
        <taxon>Meloidogynidae</taxon>
        <taxon>Meloidogyninae</taxon>
        <taxon>Meloidogyne</taxon>
    </lineage>
</organism>
<dbReference type="WBParaSite" id="MhA1_Contig1529.frz3.gene11">
    <property type="protein sequence ID" value="MhA1_Contig1529.frz3.gene11"/>
    <property type="gene ID" value="MhA1_Contig1529.frz3.gene11"/>
</dbReference>
<name>A0A1I8B767_MELHA</name>